<comment type="function">
    <text evidence="1 11">Catalyzes the reversible adenylation of nicotinate mononucleotide (NaMN) to nicotinic acid adenine dinucleotide (NaAD).</text>
</comment>
<comment type="catalytic activity">
    <reaction evidence="10 11">
        <text>nicotinate beta-D-ribonucleotide + ATP + H(+) = deamido-NAD(+) + diphosphate</text>
        <dbReference type="Rhea" id="RHEA:22860"/>
        <dbReference type="ChEBI" id="CHEBI:15378"/>
        <dbReference type="ChEBI" id="CHEBI:30616"/>
        <dbReference type="ChEBI" id="CHEBI:33019"/>
        <dbReference type="ChEBI" id="CHEBI:57502"/>
        <dbReference type="ChEBI" id="CHEBI:58437"/>
        <dbReference type="EC" id="2.7.7.18"/>
    </reaction>
</comment>
<dbReference type="PANTHER" id="PTHR39321:SF3">
    <property type="entry name" value="PHOSPHOPANTETHEINE ADENYLYLTRANSFERASE"/>
    <property type="match status" value="1"/>
</dbReference>
<dbReference type="GO" id="GO:0009435">
    <property type="term" value="P:NAD+ biosynthetic process"/>
    <property type="evidence" value="ECO:0007669"/>
    <property type="project" value="UniProtKB-UniRule"/>
</dbReference>
<evidence type="ECO:0000313" key="13">
    <source>
        <dbReference type="EMBL" id="GLS70995.1"/>
    </source>
</evidence>
<evidence type="ECO:0000256" key="5">
    <source>
        <dbReference type="ARBA" id="ARBA00022679"/>
    </source>
</evidence>
<dbReference type="PANTHER" id="PTHR39321">
    <property type="entry name" value="NICOTINATE-NUCLEOTIDE ADENYLYLTRANSFERASE-RELATED"/>
    <property type="match status" value="1"/>
</dbReference>
<evidence type="ECO:0000256" key="6">
    <source>
        <dbReference type="ARBA" id="ARBA00022695"/>
    </source>
</evidence>
<evidence type="ECO:0000256" key="8">
    <source>
        <dbReference type="ARBA" id="ARBA00022840"/>
    </source>
</evidence>
<evidence type="ECO:0000313" key="14">
    <source>
        <dbReference type="Proteomes" id="UP001157440"/>
    </source>
</evidence>
<reference evidence="14" key="1">
    <citation type="journal article" date="2019" name="Int. J. Syst. Evol. Microbiol.">
        <title>The Global Catalogue of Microorganisms (GCM) 10K type strain sequencing project: providing services to taxonomists for standard genome sequencing and annotation.</title>
        <authorList>
            <consortium name="The Broad Institute Genomics Platform"/>
            <consortium name="The Broad Institute Genome Sequencing Center for Infectious Disease"/>
            <person name="Wu L."/>
            <person name="Ma J."/>
        </authorList>
    </citation>
    <scope>NUCLEOTIDE SEQUENCE [LARGE SCALE GENOMIC DNA]</scope>
    <source>
        <strain evidence="14">NBRC 103632</strain>
    </source>
</reference>
<keyword evidence="9 11" id="KW-0520">NAD</keyword>
<keyword evidence="4 11" id="KW-0662">Pyridine nucleotide biosynthesis</keyword>
<dbReference type="InterPro" id="IPR004821">
    <property type="entry name" value="Cyt_trans-like"/>
</dbReference>
<evidence type="ECO:0000256" key="4">
    <source>
        <dbReference type="ARBA" id="ARBA00022642"/>
    </source>
</evidence>
<keyword evidence="8 11" id="KW-0067">ATP-binding</keyword>
<dbReference type="CDD" id="cd02165">
    <property type="entry name" value="NMNAT"/>
    <property type="match status" value="1"/>
</dbReference>
<dbReference type="Proteomes" id="UP001157440">
    <property type="component" value="Unassembled WGS sequence"/>
</dbReference>
<organism evidence="13 14">
    <name type="scientific">Methylobacterium tardum</name>
    <dbReference type="NCBI Taxonomy" id="374432"/>
    <lineage>
        <taxon>Bacteria</taxon>
        <taxon>Pseudomonadati</taxon>
        <taxon>Pseudomonadota</taxon>
        <taxon>Alphaproteobacteria</taxon>
        <taxon>Hyphomicrobiales</taxon>
        <taxon>Methylobacteriaceae</taxon>
        <taxon>Methylobacterium</taxon>
    </lineage>
</organism>
<evidence type="ECO:0000256" key="10">
    <source>
        <dbReference type="ARBA" id="ARBA00048721"/>
    </source>
</evidence>
<feature type="domain" description="Cytidyltransferase-like" evidence="12">
    <location>
        <begin position="16"/>
        <end position="195"/>
    </location>
</feature>
<dbReference type="EMBL" id="BSPL01000017">
    <property type="protein sequence ID" value="GLS70995.1"/>
    <property type="molecule type" value="Genomic_DNA"/>
</dbReference>
<protein>
    <recommendedName>
        <fullName evidence="11">Probable nicotinate-nucleotide adenylyltransferase</fullName>
        <ecNumber evidence="11">2.7.7.18</ecNumber>
    </recommendedName>
    <alternativeName>
        <fullName evidence="11">Deamido-NAD(+) diphosphorylase</fullName>
    </alternativeName>
    <alternativeName>
        <fullName evidence="11">Deamido-NAD(+) pyrophosphorylase</fullName>
    </alternativeName>
    <alternativeName>
        <fullName evidence="11">Nicotinate mononucleotide adenylyltransferase</fullName>
        <shortName evidence="11">NaMN adenylyltransferase</shortName>
    </alternativeName>
</protein>
<keyword evidence="14" id="KW-1185">Reference proteome</keyword>
<dbReference type="SUPFAM" id="SSF52374">
    <property type="entry name" value="Nucleotidylyl transferase"/>
    <property type="match status" value="1"/>
</dbReference>
<dbReference type="InterPro" id="IPR005248">
    <property type="entry name" value="NadD/NMNAT"/>
</dbReference>
<dbReference type="GO" id="GO:0004515">
    <property type="term" value="F:nicotinate-nucleotide adenylyltransferase activity"/>
    <property type="evidence" value="ECO:0007669"/>
    <property type="project" value="UniProtKB-UniRule"/>
</dbReference>
<dbReference type="NCBIfam" id="NF000845">
    <property type="entry name" value="PRK00071.2-4"/>
    <property type="match status" value="1"/>
</dbReference>
<comment type="similarity">
    <text evidence="3 11">Belongs to the NadD family.</text>
</comment>
<name>A0AA37TFK6_9HYPH</name>
<dbReference type="RefSeq" id="WP_283214884.1">
    <property type="nucleotide sequence ID" value="NZ_BPQZ01000019.1"/>
</dbReference>
<dbReference type="NCBIfam" id="TIGR00482">
    <property type="entry name" value="nicotinate (nicotinamide) nucleotide adenylyltransferase"/>
    <property type="match status" value="1"/>
</dbReference>
<keyword evidence="5 11" id="KW-0808">Transferase</keyword>
<gene>
    <name evidence="11 13" type="primary">nadD</name>
    <name evidence="13" type="ORF">GCM10007890_30080</name>
</gene>
<evidence type="ECO:0000256" key="2">
    <source>
        <dbReference type="ARBA" id="ARBA00005019"/>
    </source>
</evidence>
<evidence type="ECO:0000256" key="1">
    <source>
        <dbReference type="ARBA" id="ARBA00002324"/>
    </source>
</evidence>
<comment type="caution">
    <text evidence="13">The sequence shown here is derived from an EMBL/GenBank/DDBJ whole genome shotgun (WGS) entry which is preliminary data.</text>
</comment>
<sequence>MRLNLPPSAPGMRIGLYGGSFNPAHAGHRHVTLMALRRLGLDRVWWLVSPGNPLKSRNALPPVEVRCRQAERIARHPRIAVTGVEAVLGIRFTVQTLRVLTRRCSGVHFVWIMGADSLGTFHRWKGFAEIAHRVPIAVIDRPGWTLTPLSARAARRLAGTRLPEAAAPTLALRPPPAWIFLHGPRSHLSSTAIRNGMQGSRERQVAAQLQSAPEAANFILSHEP</sequence>
<evidence type="ECO:0000256" key="11">
    <source>
        <dbReference type="HAMAP-Rule" id="MF_00244"/>
    </source>
</evidence>
<dbReference type="InterPro" id="IPR014729">
    <property type="entry name" value="Rossmann-like_a/b/a_fold"/>
</dbReference>
<dbReference type="EC" id="2.7.7.18" evidence="11"/>
<dbReference type="GO" id="GO:0005524">
    <property type="term" value="F:ATP binding"/>
    <property type="evidence" value="ECO:0007669"/>
    <property type="project" value="UniProtKB-KW"/>
</dbReference>
<proteinExistence type="inferred from homology"/>
<dbReference type="HAMAP" id="MF_00244">
    <property type="entry name" value="NaMN_adenylyltr"/>
    <property type="match status" value="1"/>
</dbReference>
<dbReference type="Pfam" id="PF01467">
    <property type="entry name" value="CTP_transf_like"/>
    <property type="match status" value="1"/>
</dbReference>
<evidence type="ECO:0000259" key="12">
    <source>
        <dbReference type="Pfam" id="PF01467"/>
    </source>
</evidence>
<evidence type="ECO:0000256" key="7">
    <source>
        <dbReference type="ARBA" id="ARBA00022741"/>
    </source>
</evidence>
<accession>A0AA37TFK6</accession>
<keyword evidence="6 11" id="KW-0548">Nucleotidyltransferase</keyword>
<dbReference type="AlphaFoldDB" id="A0AA37TFK6"/>
<comment type="pathway">
    <text evidence="2 11">Cofactor biosynthesis; NAD(+) biosynthesis; deamido-NAD(+) from nicotinate D-ribonucleotide: step 1/1.</text>
</comment>
<evidence type="ECO:0000256" key="9">
    <source>
        <dbReference type="ARBA" id="ARBA00023027"/>
    </source>
</evidence>
<keyword evidence="7 11" id="KW-0547">Nucleotide-binding</keyword>
<dbReference type="NCBIfam" id="NF000843">
    <property type="entry name" value="PRK00071.2-2"/>
    <property type="match status" value="1"/>
</dbReference>
<dbReference type="Gene3D" id="3.40.50.620">
    <property type="entry name" value="HUPs"/>
    <property type="match status" value="1"/>
</dbReference>
<evidence type="ECO:0000256" key="3">
    <source>
        <dbReference type="ARBA" id="ARBA00009014"/>
    </source>
</evidence>